<dbReference type="Proteomes" id="UP000823914">
    <property type="component" value="Unassembled WGS sequence"/>
</dbReference>
<reference evidence="1" key="1">
    <citation type="journal article" date="2021" name="PeerJ">
        <title>Extensive microbial diversity within the chicken gut microbiome revealed by metagenomics and culture.</title>
        <authorList>
            <person name="Gilroy R."/>
            <person name="Ravi A."/>
            <person name="Getino M."/>
            <person name="Pursley I."/>
            <person name="Horton D.L."/>
            <person name="Alikhan N.F."/>
            <person name="Baker D."/>
            <person name="Gharbi K."/>
            <person name="Hall N."/>
            <person name="Watson M."/>
            <person name="Adriaenssens E.M."/>
            <person name="Foster-Nyarko E."/>
            <person name="Jarju S."/>
            <person name="Secka A."/>
            <person name="Antonio M."/>
            <person name="Oren A."/>
            <person name="Chaudhuri R.R."/>
            <person name="La Ragione R."/>
            <person name="Hildebrand F."/>
            <person name="Pallen M.J."/>
        </authorList>
    </citation>
    <scope>NUCLEOTIDE SEQUENCE</scope>
    <source>
        <strain evidence="1">Gambia15-2214</strain>
    </source>
</reference>
<organism evidence="1 2">
    <name type="scientific">Candidatus Treponema excrementipullorum</name>
    <dbReference type="NCBI Taxonomy" id="2838768"/>
    <lineage>
        <taxon>Bacteria</taxon>
        <taxon>Pseudomonadati</taxon>
        <taxon>Spirochaetota</taxon>
        <taxon>Spirochaetia</taxon>
        <taxon>Spirochaetales</taxon>
        <taxon>Treponemataceae</taxon>
        <taxon>Treponema</taxon>
    </lineage>
</organism>
<sequence length="107" mass="12428">MANLRNLGYKINILFNNSSTRKQEFCKQMNFSQTDLDRLLFGRLALNPSQIAAVADFFSITQEELVSYKNTDFYKNMTHCMSPFSSQEHCDEILDLIDTYIDIKEAL</sequence>
<evidence type="ECO:0000313" key="2">
    <source>
        <dbReference type="Proteomes" id="UP000823914"/>
    </source>
</evidence>
<gene>
    <name evidence="1" type="ORF">IAA16_04480</name>
</gene>
<comment type="caution">
    <text evidence="1">The sequence shown here is derived from an EMBL/GenBank/DDBJ whole genome shotgun (WGS) entry which is preliminary data.</text>
</comment>
<protein>
    <submittedName>
        <fullName evidence="1">Uncharacterized protein</fullName>
    </submittedName>
</protein>
<name>A0A9E2L1B4_9SPIR</name>
<dbReference type="EMBL" id="JAHLFV010000105">
    <property type="protein sequence ID" value="MBU3849803.1"/>
    <property type="molecule type" value="Genomic_DNA"/>
</dbReference>
<evidence type="ECO:0000313" key="1">
    <source>
        <dbReference type="EMBL" id="MBU3849803.1"/>
    </source>
</evidence>
<proteinExistence type="predicted"/>
<reference evidence="1" key="2">
    <citation type="submission" date="2021-04" db="EMBL/GenBank/DDBJ databases">
        <authorList>
            <person name="Gilroy R."/>
        </authorList>
    </citation>
    <scope>NUCLEOTIDE SEQUENCE</scope>
    <source>
        <strain evidence="1">Gambia15-2214</strain>
    </source>
</reference>
<dbReference type="AlphaFoldDB" id="A0A9E2L1B4"/>
<accession>A0A9E2L1B4</accession>